<dbReference type="PRINTS" id="PR00368">
    <property type="entry name" value="FADPNR"/>
</dbReference>
<gene>
    <name evidence="3" type="ORF">ACFFGY_21540</name>
</gene>
<keyword evidence="1" id="KW-0812">Transmembrane</keyword>
<dbReference type="PANTHER" id="PTHR42685:SF22">
    <property type="entry name" value="CONDITIONED MEDIUM FACTOR RECEPTOR 1"/>
    <property type="match status" value="1"/>
</dbReference>
<keyword evidence="1" id="KW-1133">Transmembrane helix</keyword>
<dbReference type="SUPFAM" id="SSF51905">
    <property type="entry name" value="FAD/NAD(P)-binding domain"/>
    <property type="match status" value="1"/>
</dbReference>
<protein>
    <submittedName>
        <fullName evidence="3">NAD(P)/FAD-dependent oxidoreductase</fullName>
        <ecNumber evidence="3">1.-.-.-</ecNumber>
    </submittedName>
</protein>
<dbReference type="InterPro" id="IPR002938">
    <property type="entry name" value="FAD-bd"/>
</dbReference>
<feature type="transmembrane region" description="Helical" evidence="1">
    <location>
        <begin position="291"/>
        <end position="308"/>
    </location>
</feature>
<dbReference type="InterPro" id="IPR036188">
    <property type="entry name" value="FAD/NAD-bd_sf"/>
</dbReference>
<organism evidence="3 4">
    <name type="scientific">Roseomonas elaeocarpi</name>
    <dbReference type="NCBI Taxonomy" id="907779"/>
    <lineage>
        <taxon>Bacteria</taxon>
        <taxon>Pseudomonadati</taxon>
        <taxon>Pseudomonadota</taxon>
        <taxon>Alphaproteobacteria</taxon>
        <taxon>Acetobacterales</taxon>
        <taxon>Roseomonadaceae</taxon>
        <taxon>Roseomonas</taxon>
    </lineage>
</organism>
<accession>A0ABV6JYN8</accession>
<dbReference type="EMBL" id="JBHLUN010000017">
    <property type="protein sequence ID" value="MFC0410841.1"/>
    <property type="molecule type" value="Genomic_DNA"/>
</dbReference>
<name>A0ABV6JYN8_9PROT</name>
<dbReference type="PRINTS" id="PR00411">
    <property type="entry name" value="PNDRDTASEI"/>
</dbReference>
<dbReference type="InterPro" id="IPR050407">
    <property type="entry name" value="Geranylgeranyl_reductase"/>
</dbReference>
<sequence>MTVARAEVIVLGGGPAGAAAAAALASAGRDVVLVEREAAPREKVCGEFLGPDAVLLLRRLGLDPAALGAVSVDGAMLAAGGRAVALPLPFRGWSLPRAVLDEALLCRAAAAGAVLHRGRAATGAVPEGEDWVVPLAGGAVLRGGTLVLATGKHALRGFPRGAAGVAGGWLGLKLPIRLPAVPGSVLLLPFGGGYAGLQPRAGGGANLCLALRPGEGAAAMARDAAALLARVRAGSRLAAGALEGAVPDHPRPLAVAGVPYGFRHRDGAAAPPRLYRVGDQFAVIPSFTGDGMAMALAGGLAAAAAILAGESAARFHRQQGARFAPAMRWAGGVAALLHGAPGVLATAAALWPSAAALVARRTRVPGLPRDS</sequence>
<comment type="caution">
    <text evidence="3">The sequence shown here is derived from an EMBL/GenBank/DDBJ whole genome shotgun (WGS) entry which is preliminary data.</text>
</comment>
<proteinExistence type="predicted"/>
<reference evidence="3 4" key="1">
    <citation type="submission" date="2024-09" db="EMBL/GenBank/DDBJ databases">
        <authorList>
            <person name="Sun Q."/>
            <person name="Mori K."/>
        </authorList>
    </citation>
    <scope>NUCLEOTIDE SEQUENCE [LARGE SCALE GENOMIC DNA]</scope>
    <source>
        <strain evidence="3 4">TBRC 5777</strain>
    </source>
</reference>
<dbReference type="RefSeq" id="WP_377046595.1">
    <property type="nucleotide sequence ID" value="NZ_JBHLUN010000017.1"/>
</dbReference>
<feature type="transmembrane region" description="Helical" evidence="1">
    <location>
        <begin position="329"/>
        <end position="351"/>
    </location>
</feature>
<dbReference type="PANTHER" id="PTHR42685">
    <property type="entry name" value="GERANYLGERANYL DIPHOSPHATE REDUCTASE"/>
    <property type="match status" value="1"/>
</dbReference>
<dbReference type="GO" id="GO:0016491">
    <property type="term" value="F:oxidoreductase activity"/>
    <property type="evidence" value="ECO:0007669"/>
    <property type="project" value="UniProtKB-KW"/>
</dbReference>
<dbReference type="EC" id="1.-.-.-" evidence="3"/>
<keyword evidence="4" id="KW-1185">Reference proteome</keyword>
<dbReference type="Proteomes" id="UP001589865">
    <property type="component" value="Unassembled WGS sequence"/>
</dbReference>
<evidence type="ECO:0000313" key="3">
    <source>
        <dbReference type="EMBL" id="MFC0410841.1"/>
    </source>
</evidence>
<feature type="domain" description="FAD-binding" evidence="2">
    <location>
        <begin position="6"/>
        <end position="66"/>
    </location>
</feature>
<keyword evidence="3" id="KW-0560">Oxidoreductase</keyword>
<evidence type="ECO:0000256" key="1">
    <source>
        <dbReference type="SAM" id="Phobius"/>
    </source>
</evidence>
<dbReference type="Pfam" id="PF01494">
    <property type="entry name" value="FAD_binding_3"/>
    <property type="match status" value="1"/>
</dbReference>
<dbReference type="Gene3D" id="3.50.50.60">
    <property type="entry name" value="FAD/NAD(P)-binding domain"/>
    <property type="match status" value="1"/>
</dbReference>
<evidence type="ECO:0000259" key="2">
    <source>
        <dbReference type="Pfam" id="PF01494"/>
    </source>
</evidence>
<evidence type="ECO:0000313" key="4">
    <source>
        <dbReference type="Proteomes" id="UP001589865"/>
    </source>
</evidence>
<keyword evidence="1" id="KW-0472">Membrane</keyword>